<dbReference type="PIRSF" id="PIRSF021438">
    <property type="entry name" value="DltD"/>
    <property type="match status" value="1"/>
</dbReference>
<dbReference type="NCBIfam" id="TIGR04092">
    <property type="entry name" value="LTA_DltD"/>
    <property type="match status" value="1"/>
</dbReference>
<evidence type="ECO:0000256" key="1">
    <source>
        <dbReference type="PIRNR" id="PIRNR021438"/>
    </source>
</evidence>
<protein>
    <recommendedName>
        <fullName evidence="1">Protein DltD</fullName>
    </recommendedName>
</protein>
<dbReference type="STRING" id="1620.IV67_GL000407"/>
<dbReference type="AlphaFoldDB" id="A0A0R2JHX0"/>
<dbReference type="Pfam" id="PF04914">
    <property type="entry name" value="DltD"/>
    <property type="match status" value="1"/>
</dbReference>
<evidence type="ECO:0000313" key="2">
    <source>
        <dbReference type="EMBL" id="KRN76897.1"/>
    </source>
</evidence>
<dbReference type="PANTHER" id="PTHR40039">
    <property type="entry name" value="PROTEIN DLTD"/>
    <property type="match status" value="1"/>
</dbReference>
<dbReference type="GO" id="GO:0070395">
    <property type="term" value="P:lipoteichoic acid biosynthetic process"/>
    <property type="evidence" value="ECO:0007669"/>
    <property type="project" value="UniProtKB-UniRule"/>
</dbReference>
<dbReference type="PANTHER" id="PTHR40039:SF1">
    <property type="entry name" value="PROTEIN DLTD"/>
    <property type="match status" value="1"/>
</dbReference>
<accession>A0A0R2JHX0</accession>
<dbReference type="EMBL" id="JQCD01000024">
    <property type="protein sequence ID" value="KRN76897.1"/>
    <property type="molecule type" value="Genomic_DNA"/>
</dbReference>
<dbReference type="InterPro" id="IPR023896">
    <property type="entry name" value="LTA_DltD"/>
</dbReference>
<dbReference type="OrthoDB" id="1700484at2"/>
<sequence>MRKRLWLIFGPVICAVALILITILLANPNPKSNYDVEKKAAVATTPQVFKSGVLKRQALSDSDHRFVPFFGSSEWKRMDSMHPSVLAEGYQRSYRPFLIGQAGATSLAQYFGMQQITDQLQDKQAVFVISPQWFVKDAQKQKALPMFYSKAQGLDFLQNQTGTDADRYVARRFVQVNPKDSLTGMMTKVADGKTLSKTDNAKIKSYLHVSNKEDAFFSTWKTADTYDKKIAPKAEKLPQPYNQKVLSQLATKTAQKDTSNNPYHIKNSFYTKRIKSHEAKLAGSQKNFNYVQSREYNDFQAVLNQFAESNTDVMFVIPPVNKKWAEYTGLNEQMYQKSVEKMKFQLSSQGFNQVADLSKNGNKPYYMEDTVHLGWNGWLNFDQHVNRFLTTKQKAPNYKINNQFLDNQWAMYEPKAKDDFSKFK</sequence>
<reference evidence="2 3" key="1">
    <citation type="journal article" date="2015" name="Genome Announc.">
        <title>Expanding the biotechnology potential of lactobacilli through comparative genomics of 213 strains and associated genera.</title>
        <authorList>
            <person name="Sun Z."/>
            <person name="Harris H.M."/>
            <person name="McCann A."/>
            <person name="Guo C."/>
            <person name="Argimon S."/>
            <person name="Zhang W."/>
            <person name="Yang X."/>
            <person name="Jeffery I.B."/>
            <person name="Cooney J.C."/>
            <person name="Kagawa T.F."/>
            <person name="Liu W."/>
            <person name="Song Y."/>
            <person name="Salvetti E."/>
            <person name="Wrobel A."/>
            <person name="Rasinkangas P."/>
            <person name="Parkhill J."/>
            <person name="Rea M.C."/>
            <person name="O'Sullivan O."/>
            <person name="Ritari J."/>
            <person name="Douillard F.P."/>
            <person name="Paul Ross R."/>
            <person name="Yang R."/>
            <person name="Briner A.E."/>
            <person name="Felis G.E."/>
            <person name="de Vos W.M."/>
            <person name="Barrangou R."/>
            <person name="Klaenhammer T.R."/>
            <person name="Caufield P.W."/>
            <person name="Cui Y."/>
            <person name="Zhang H."/>
            <person name="O'Toole P.W."/>
        </authorList>
    </citation>
    <scope>NUCLEOTIDE SEQUENCE [LARGE SCALE GENOMIC DNA]</scope>
    <source>
        <strain evidence="2 3">DSM 20014</strain>
    </source>
</reference>
<dbReference type="Proteomes" id="UP000051673">
    <property type="component" value="Unassembled WGS sequence"/>
</dbReference>
<proteinExistence type="inferred from homology"/>
<name>A0A0R2JHX0_9LACO</name>
<comment type="caution">
    <text evidence="2">The sequence shown here is derived from an EMBL/GenBank/DDBJ whole genome shotgun (WGS) entry which is preliminary data.</text>
</comment>
<keyword evidence="1" id="KW-1003">Cell membrane</keyword>
<keyword evidence="1" id="KW-0472">Membrane</keyword>
<organism evidence="2 3">
    <name type="scientific">Weissella minor</name>
    <dbReference type="NCBI Taxonomy" id="1620"/>
    <lineage>
        <taxon>Bacteria</taxon>
        <taxon>Bacillati</taxon>
        <taxon>Bacillota</taxon>
        <taxon>Bacilli</taxon>
        <taxon>Lactobacillales</taxon>
        <taxon>Lactobacillaceae</taxon>
        <taxon>Weissella</taxon>
    </lineage>
</organism>
<dbReference type="InterPro" id="IPR006998">
    <property type="entry name" value="DltD"/>
</dbReference>
<keyword evidence="3" id="KW-1185">Reference proteome</keyword>
<comment type="similarity">
    <text evidence="1">Belongs to the DltD family.</text>
</comment>
<gene>
    <name evidence="2" type="ORF">IV67_GL000407</name>
</gene>
<dbReference type="PATRIC" id="fig|1620.3.peg.412"/>
<dbReference type="RefSeq" id="WP_057787685.1">
    <property type="nucleotide sequence ID" value="NZ_JQCD01000024.1"/>
</dbReference>
<dbReference type="UniPathway" id="UPA00556"/>
<dbReference type="GO" id="GO:0005886">
    <property type="term" value="C:plasma membrane"/>
    <property type="evidence" value="ECO:0007669"/>
    <property type="project" value="UniProtKB-UniRule"/>
</dbReference>
<evidence type="ECO:0000313" key="3">
    <source>
        <dbReference type="Proteomes" id="UP000051673"/>
    </source>
</evidence>
<comment type="pathway">
    <text evidence="1">Cell wall biogenesis; lipoteichoic acid biosynthesis.</text>
</comment>